<dbReference type="EMBL" id="JASCZI010151429">
    <property type="protein sequence ID" value="MED6172799.1"/>
    <property type="molecule type" value="Genomic_DNA"/>
</dbReference>
<name>A0ABU6VI64_9FABA</name>
<organism evidence="3 4">
    <name type="scientific">Stylosanthes scabra</name>
    <dbReference type="NCBI Taxonomy" id="79078"/>
    <lineage>
        <taxon>Eukaryota</taxon>
        <taxon>Viridiplantae</taxon>
        <taxon>Streptophyta</taxon>
        <taxon>Embryophyta</taxon>
        <taxon>Tracheophyta</taxon>
        <taxon>Spermatophyta</taxon>
        <taxon>Magnoliopsida</taxon>
        <taxon>eudicotyledons</taxon>
        <taxon>Gunneridae</taxon>
        <taxon>Pentapetalae</taxon>
        <taxon>rosids</taxon>
        <taxon>fabids</taxon>
        <taxon>Fabales</taxon>
        <taxon>Fabaceae</taxon>
        <taxon>Papilionoideae</taxon>
        <taxon>50 kb inversion clade</taxon>
        <taxon>dalbergioids sensu lato</taxon>
        <taxon>Dalbergieae</taxon>
        <taxon>Pterocarpus clade</taxon>
        <taxon>Stylosanthes</taxon>
    </lineage>
</organism>
<protein>
    <submittedName>
        <fullName evidence="3">Uncharacterized protein</fullName>
    </submittedName>
</protein>
<keyword evidence="4" id="KW-1185">Reference proteome</keyword>
<evidence type="ECO:0000313" key="4">
    <source>
        <dbReference type="Proteomes" id="UP001341840"/>
    </source>
</evidence>
<feature type="region of interest" description="Disordered" evidence="2">
    <location>
        <begin position="169"/>
        <end position="194"/>
    </location>
</feature>
<feature type="coiled-coil region" evidence="1">
    <location>
        <begin position="69"/>
        <end position="109"/>
    </location>
</feature>
<reference evidence="3 4" key="1">
    <citation type="journal article" date="2023" name="Plants (Basel)">
        <title>Bridging the Gap: Combining Genomics and Transcriptomics Approaches to Understand Stylosanthes scabra, an Orphan Legume from the Brazilian Caatinga.</title>
        <authorList>
            <person name="Ferreira-Neto J.R.C."/>
            <person name="da Silva M.D."/>
            <person name="Binneck E."/>
            <person name="de Melo N.F."/>
            <person name="da Silva R.H."/>
            <person name="de Melo A.L.T.M."/>
            <person name="Pandolfi V."/>
            <person name="Bustamante F.O."/>
            <person name="Brasileiro-Vidal A.C."/>
            <person name="Benko-Iseppon A.M."/>
        </authorList>
    </citation>
    <scope>NUCLEOTIDE SEQUENCE [LARGE SCALE GENOMIC DNA]</scope>
    <source>
        <tissue evidence="3">Leaves</tissue>
    </source>
</reference>
<comment type="caution">
    <text evidence="3">The sequence shown here is derived from an EMBL/GenBank/DDBJ whole genome shotgun (WGS) entry which is preliminary data.</text>
</comment>
<evidence type="ECO:0000256" key="1">
    <source>
        <dbReference type="SAM" id="Coils"/>
    </source>
</evidence>
<accession>A0ABU6VI64</accession>
<evidence type="ECO:0000256" key="2">
    <source>
        <dbReference type="SAM" id="MobiDB-lite"/>
    </source>
</evidence>
<evidence type="ECO:0000313" key="3">
    <source>
        <dbReference type="EMBL" id="MED6172799.1"/>
    </source>
</evidence>
<dbReference type="Proteomes" id="UP001341840">
    <property type="component" value="Unassembled WGS sequence"/>
</dbReference>
<keyword evidence="1" id="KW-0175">Coiled coil</keyword>
<sequence length="220" mass="24866">MKTSKELKSTSQACNFCSKASMRTCRNHKPITWKRLSKSRTNKKRCGTIPIGSNLNSDKSKKGLLVRFKRSEKNQINQTLVNNKRLETEKNLQQAVERQGRDIAEMRKQLTLWTRNTSAREAYICWAHQQANPNLSEIPITQIPDLMQTNAEKGRPMFYGCLKSDYGASSSSQADPQEPVPLRIAPPIPGKMDKASLRSKKRSFGAFLVRASRLGVELNA</sequence>
<gene>
    <name evidence="3" type="ORF">PIB30_053295</name>
</gene>
<proteinExistence type="predicted"/>